<protein>
    <recommendedName>
        <fullName evidence="2">ATP-grasp domain-containing protein</fullName>
    </recommendedName>
</protein>
<comment type="caution">
    <text evidence="3">The sequence shown here is derived from an EMBL/GenBank/DDBJ whole genome shotgun (WGS) entry which is preliminary data.</text>
</comment>
<organism evidence="3 4">
    <name type="scientific">Azospirillum oleiclasticum</name>
    <dbReference type="NCBI Taxonomy" id="2735135"/>
    <lineage>
        <taxon>Bacteria</taxon>
        <taxon>Pseudomonadati</taxon>
        <taxon>Pseudomonadota</taxon>
        <taxon>Alphaproteobacteria</taxon>
        <taxon>Rhodospirillales</taxon>
        <taxon>Azospirillaceae</taxon>
        <taxon>Azospirillum</taxon>
    </lineage>
</organism>
<dbReference type="InterPro" id="IPR011761">
    <property type="entry name" value="ATP-grasp"/>
</dbReference>
<dbReference type="Gene3D" id="3.30.470.20">
    <property type="entry name" value="ATP-grasp fold, B domain"/>
    <property type="match status" value="2"/>
</dbReference>
<accession>A0ABX2T5L3</accession>
<evidence type="ECO:0000256" key="1">
    <source>
        <dbReference type="PROSITE-ProRule" id="PRU00409"/>
    </source>
</evidence>
<evidence type="ECO:0000313" key="4">
    <source>
        <dbReference type="Proteomes" id="UP000584642"/>
    </source>
</evidence>
<sequence length="356" mass="38610">MDSLTDDTSDYHAICMRTAAAAKGIGARYVIAPYGGRFPEPRRWLTFTAGGRRYYFSAGWLVEGGRDPWGRLGRHVNEDATLVVRDKNRLKLHLAERGFCVPSGRVFRRNDLAAALRAFDAMPGPLCVKPNLGTQGDCVVTSIRKRADFEAAVRRVAAGYQKILVEESVGGSLIRFFYVRPAVVAVKLSRPASVVGDGSADLIRLIEAKNLRRRRRSVPGHEPIVVDDEVRRFLETQGRRLEDVPAAGERVCLRGTSNGATGADSIAAPGLVHPSYAGVVAAACNSVPGLNVSAIDVMIRDPGEPAAPGRYWILEMNRSPGVTPYHHPWKGEAQNVCGAVLDLLERGYEPAAAAEA</sequence>
<dbReference type="SUPFAM" id="SSF56059">
    <property type="entry name" value="Glutathione synthetase ATP-binding domain-like"/>
    <property type="match status" value="1"/>
</dbReference>
<feature type="domain" description="ATP-grasp" evidence="2">
    <location>
        <begin position="91"/>
        <end position="345"/>
    </location>
</feature>
<proteinExistence type="predicted"/>
<evidence type="ECO:0000259" key="2">
    <source>
        <dbReference type="PROSITE" id="PS50975"/>
    </source>
</evidence>
<name>A0ABX2T5L3_9PROT</name>
<keyword evidence="4" id="KW-1185">Reference proteome</keyword>
<dbReference type="PROSITE" id="PS50975">
    <property type="entry name" value="ATP_GRASP"/>
    <property type="match status" value="1"/>
</dbReference>
<gene>
    <name evidence="3" type="ORF">HND93_02085</name>
</gene>
<dbReference type="EMBL" id="JABFDB010000001">
    <property type="protein sequence ID" value="NYZ18488.1"/>
    <property type="molecule type" value="Genomic_DNA"/>
</dbReference>
<evidence type="ECO:0000313" key="3">
    <source>
        <dbReference type="EMBL" id="NYZ18488.1"/>
    </source>
</evidence>
<keyword evidence="1" id="KW-0067">ATP-binding</keyword>
<reference evidence="3 4" key="1">
    <citation type="submission" date="2020-05" db="EMBL/GenBank/DDBJ databases">
        <title>Azospirillum oleiclasticum sp. nov, a nitrogen-fixing and heavy crude oil-emulsifying bacterium isolated from the crude oil of Yumen Oilfield.</title>
        <authorList>
            <person name="Wu D."/>
            <person name="Cai M."/>
            <person name="Zhang X."/>
        </authorList>
    </citation>
    <scope>NUCLEOTIDE SEQUENCE [LARGE SCALE GENOMIC DNA]</scope>
    <source>
        <strain evidence="3 4">ROY-1-1-2</strain>
    </source>
</reference>
<dbReference type="RefSeq" id="WP_180280227.1">
    <property type="nucleotide sequence ID" value="NZ_JABFDB010000001.1"/>
</dbReference>
<dbReference type="Proteomes" id="UP000584642">
    <property type="component" value="Unassembled WGS sequence"/>
</dbReference>
<keyword evidence="1" id="KW-0547">Nucleotide-binding</keyword>